<evidence type="ECO:0000313" key="1">
    <source>
        <dbReference type="EMBL" id="EEY60508.1"/>
    </source>
</evidence>
<name>D0NLG1_PHYIT</name>
<dbReference type="InParanoid" id="D0NLG1"/>
<dbReference type="VEuPathDB" id="FungiDB:PITG_13213"/>
<sequence length="74" mass="8398">MLSERIPQLAPNVIDVLTIIPVDEIADKGIRYVRSLVDETGAKTKWDTFWRYFKNTWMNSYGGTSTACGREGLT</sequence>
<protein>
    <submittedName>
        <fullName evidence="1">Uncharacterized protein</fullName>
    </submittedName>
</protein>
<organism evidence="1 2">
    <name type="scientific">Phytophthora infestans (strain T30-4)</name>
    <name type="common">Potato late blight agent</name>
    <dbReference type="NCBI Taxonomy" id="403677"/>
    <lineage>
        <taxon>Eukaryota</taxon>
        <taxon>Sar</taxon>
        <taxon>Stramenopiles</taxon>
        <taxon>Oomycota</taxon>
        <taxon>Peronosporomycetes</taxon>
        <taxon>Peronosporales</taxon>
        <taxon>Peronosporaceae</taxon>
        <taxon>Phytophthora</taxon>
    </lineage>
</organism>
<dbReference type="HOGENOM" id="CLU_2693119_0_0_1"/>
<dbReference type="EMBL" id="DS028145">
    <property type="protein sequence ID" value="EEY60508.1"/>
    <property type="molecule type" value="Genomic_DNA"/>
</dbReference>
<dbReference type="AlphaFoldDB" id="D0NLG1"/>
<reference evidence="2" key="1">
    <citation type="journal article" date="2009" name="Nature">
        <title>Genome sequence and analysis of the Irish potato famine pathogen Phytophthora infestans.</title>
        <authorList>
            <consortium name="The Broad Institute Genome Sequencing Platform"/>
            <person name="Haas B.J."/>
            <person name="Kamoun S."/>
            <person name="Zody M.C."/>
            <person name="Jiang R.H."/>
            <person name="Handsaker R.E."/>
            <person name="Cano L.M."/>
            <person name="Grabherr M."/>
            <person name="Kodira C.D."/>
            <person name="Raffaele S."/>
            <person name="Torto-Alalibo T."/>
            <person name="Bozkurt T.O."/>
            <person name="Ah-Fong A.M."/>
            <person name="Alvarado L."/>
            <person name="Anderson V.L."/>
            <person name="Armstrong M.R."/>
            <person name="Avrova A."/>
            <person name="Baxter L."/>
            <person name="Beynon J."/>
            <person name="Boevink P.C."/>
            <person name="Bollmann S.R."/>
            <person name="Bos J.I."/>
            <person name="Bulone V."/>
            <person name="Cai G."/>
            <person name="Cakir C."/>
            <person name="Carrington J.C."/>
            <person name="Chawner M."/>
            <person name="Conti L."/>
            <person name="Costanzo S."/>
            <person name="Ewan R."/>
            <person name="Fahlgren N."/>
            <person name="Fischbach M.A."/>
            <person name="Fugelstad J."/>
            <person name="Gilroy E.M."/>
            <person name="Gnerre S."/>
            <person name="Green P.J."/>
            <person name="Grenville-Briggs L.J."/>
            <person name="Griffith J."/>
            <person name="Grunwald N.J."/>
            <person name="Horn K."/>
            <person name="Horner N.R."/>
            <person name="Hu C.H."/>
            <person name="Huitema E."/>
            <person name="Jeong D.H."/>
            <person name="Jones A.M."/>
            <person name="Jones J.D."/>
            <person name="Jones R.W."/>
            <person name="Karlsson E.K."/>
            <person name="Kunjeti S.G."/>
            <person name="Lamour K."/>
            <person name="Liu Z."/>
            <person name="Ma L."/>
            <person name="Maclean D."/>
            <person name="Chibucos M.C."/>
            <person name="McDonald H."/>
            <person name="McWalters J."/>
            <person name="Meijer H.J."/>
            <person name="Morgan W."/>
            <person name="Morris P.F."/>
            <person name="Munro C.A."/>
            <person name="O'Neill K."/>
            <person name="Ospina-Giraldo M."/>
            <person name="Pinzon A."/>
            <person name="Pritchard L."/>
            <person name="Ramsahoye B."/>
            <person name="Ren Q."/>
            <person name="Restrepo S."/>
            <person name="Roy S."/>
            <person name="Sadanandom A."/>
            <person name="Savidor A."/>
            <person name="Schornack S."/>
            <person name="Schwartz D.C."/>
            <person name="Schumann U.D."/>
            <person name="Schwessinger B."/>
            <person name="Seyer L."/>
            <person name="Sharpe T."/>
            <person name="Silvar C."/>
            <person name="Song J."/>
            <person name="Studholme D.J."/>
            <person name="Sykes S."/>
            <person name="Thines M."/>
            <person name="van de Vondervoort P.J."/>
            <person name="Phuntumart V."/>
            <person name="Wawra S."/>
            <person name="Weide R."/>
            <person name="Win J."/>
            <person name="Young C."/>
            <person name="Zhou S."/>
            <person name="Fry W."/>
            <person name="Meyers B.C."/>
            <person name="van West P."/>
            <person name="Ristaino J."/>
            <person name="Govers F."/>
            <person name="Birch P.R."/>
            <person name="Whisson S.C."/>
            <person name="Judelson H.S."/>
            <person name="Nusbaum C."/>
        </authorList>
    </citation>
    <scope>NUCLEOTIDE SEQUENCE [LARGE SCALE GENOMIC DNA]</scope>
    <source>
        <strain evidence="2">T30-4</strain>
    </source>
</reference>
<dbReference type="Proteomes" id="UP000006643">
    <property type="component" value="Unassembled WGS sequence"/>
</dbReference>
<dbReference type="OMA" id="GAKTKWD"/>
<gene>
    <name evidence="1" type="ORF">PITG_13213</name>
</gene>
<dbReference type="OrthoDB" id="116650at2759"/>
<dbReference type="KEGG" id="pif:PITG_13213"/>
<dbReference type="GeneID" id="9462400"/>
<proteinExistence type="predicted"/>
<dbReference type="RefSeq" id="XP_002899881.1">
    <property type="nucleotide sequence ID" value="XM_002899835.1"/>
</dbReference>
<keyword evidence="2" id="KW-1185">Reference proteome</keyword>
<evidence type="ECO:0000313" key="2">
    <source>
        <dbReference type="Proteomes" id="UP000006643"/>
    </source>
</evidence>
<accession>D0NLG1</accession>